<dbReference type="STRING" id="212818.A0A0D1ZYF3"/>
<evidence type="ECO:0000313" key="2">
    <source>
        <dbReference type="Proteomes" id="UP000054302"/>
    </source>
</evidence>
<sequence>MNAVETGSRWKKKNGNTMKLTCDCGNACREPGQPQLFAKDKYGKIIYIEPPGGPGYGYGGYGASGYGVNPYATGPYGDPNSRFIRPGYPYNRPYGPYSGGGYGLPVAGGLLAGRCWAGYCSKPCSTLNRG</sequence>
<protein>
    <submittedName>
        <fullName evidence="1">Uncharacterized protein</fullName>
    </submittedName>
</protein>
<dbReference type="EMBL" id="KN847523">
    <property type="protein sequence ID" value="KIV91903.1"/>
    <property type="molecule type" value="Genomic_DNA"/>
</dbReference>
<proteinExistence type="predicted"/>
<dbReference type="HOGENOM" id="CLU_1938168_0_0_1"/>
<dbReference type="OrthoDB" id="2367685at2759"/>
<name>A0A0D1ZYF3_EXOME</name>
<gene>
    <name evidence="1" type="ORF">PV10_06393</name>
</gene>
<dbReference type="AlphaFoldDB" id="A0A0D1ZYF3"/>
<evidence type="ECO:0000313" key="1">
    <source>
        <dbReference type="EMBL" id="KIV91903.1"/>
    </source>
</evidence>
<accession>A0A0D1ZYF3</accession>
<reference evidence="1 2" key="1">
    <citation type="submission" date="2015-01" db="EMBL/GenBank/DDBJ databases">
        <title>The Genome Sequence of Exophiala mesophila CBS40295.</title>
        <authorList>
            <consortium name="The Broad Institute Genomics Platform"/>
            <person name="Cuomo C."/>
            <person name="de Hoog S."/>
            <person name="Gorbushina A."/>
            <person name="Stielow B."/>
            <person name="Teixiera M."/>
            <person name="Abouelleil A."/>
            <person name="Chapman S.B."/>
            <person name="Priest M."/>
            <person name="Young S.K."/>
            <person name="Wortman J."/>
            <person name="Nusbaum C."/>
            <person name="Birren B."/>
        </authorList>
    </citation>
    <scope>NUCLEOTIDE SEQUENCE [LARGE SCALE GENOMIC DNA]</scope>
    <source>
        <strain evidence="1 2">CBS 40295</strain>
    </source>
</reference>
<dbReference type="GeneID" id="27324238"/>
<dbReference type="VEuPathDB" id="FungiDB:PV10_06393"/>
<dbReference type="Proteomes" id="UP000054302">
    <property type="component" value="Unassembled WGS sequence"/>
</dbReference>
<organism evidence="1 2">
    <name type="scientific">Exophiala mesophila</name>
    <name type="common">Black yeast-like fungus</name>
    <dbReference type="NCBI Taxonomy" id="212818"/>
    <lineage>
        <taxon>Eukaryota</taxon>
        <taxon>Fungi</taxon>
        <taxon>Dikarya</taxon>
        <taxon>Ascomycota</taxon>
        <taxon>Pezizomycotina</taxon>
        <taxon>Eurotiomycetes</taxon>
        <taxon>Chaetothyriomycetidae</taxon>
        <taxon>Chaetothyriales</taxon>
        <taxon>Herpotrichiellaceae</taxon>
        <taxon>Exophiala</taxon>
    </lineage>
</organism>
<keyword evidence="2" id="KW-1185">Reference proteome</keyword>
<dbReference type="RefSeq" id="XP_016223477.1">
    <property type="nucleotide sequence ID" value="XM_016371184.1"/>
</dbReference>